<keyword evidence="5" id="KW-0472">Membrane</keyword>
<reference evidence="7 8" key="1">
    <citation type="submission" date="2024-04" db="EMBL/GenBank/DDBJ databases">
        <title>Isolation of an actinomycete strain from pig manure.</title>
        <authorList>
            <person name="Gong T."/>
            <person name="Yu Z."/>
            <person name="An M."/>
            <person name="Wei C."/>
            <person name="Yang W."/>
            <person name="Liu L."/>
        </authorList>
    </citation>
    <scope>NUCLEOTIDE SEQUENCE [LARGE SCALE GENOMIC DNA]</scope>
    <source>
        <strain evidence="7 8">ZF39</strain>
    </source>
</reference>
<keyword evidence="4" id="KW-0808">Transferase</keyword>
<dbReference type="GO" id="GO:0016746">
    <property type="term" value="F:acyltransferase activity"/>
    <property type="evidence" value="ECO:0007669"/>
    <property type="project" value="UniProtKB-KW"/>
</dbReference>
<evidence type="ECO:0000256" key="3">
    <source>
        <dbReference type="ARBA" id="ARBA00022519"/>
    </source>
</evidence>
<dbReference type="CDD" id="cd07984">
    <property type="entry name" value="LPLAT_LABLAT-like"/>
    <property type="match status" value="1"/>
</dbReference>
<keyword evidence="3" id="KW-0997">Cell inner membrane</keyword>
<keyword evidence="8" id="KW-1185">Reference proteome</keyword>
<accession>A0ABZ3FP33</accession>
<dbReference type="RefSeq" id="WP_425309289.1">
    <property type="nucleotide sequence ID" value="NZ_CP154795.1"/>
</dbReference>
<sequence>MIRDWVSRQVFAAGRRVAPGLGPAAVRRLGDLAYAGAKLERAHLETYRDNLRRVLGAEPPEALLRAGMASWARTYVEVLALPSWTADQVLDRVATVGERHLRAAWPNGAVVALPHLGNWDLAGAWACLSGFPVTTVAENLGDQEFAAYSEVRGRLGMEVLRHDDPAALGELIGAVRRGRVVCLLSDRDLPGRGLGVQFAGHPVTMPAGPALVARRTGATLLGAAGRYTPDGMILEVSPPIPARPGREGLTAMMQDLADFFTAQVRLAPADWHMLQPFFDLPGPR</sequence>
<dbReference type="NCBIfam" id="NF005919">
    <property type="entry name" value="PRK07920.1"/>
    <property type="match status" value="1"/>
</dbReference>
<organism evidence="7 8">
    <name type="scientific">Ammonicoccus fulvus</name>
    <dbReference type="NCBI Taxonomy" id="3138240"/>
    <lineage>
        <taxon>Bacteria</taxon>
        <taxon>Bacillati</taxon>
        <taxon>Actinomycetota</taxon>
        <taxon>Actinomycetes</taxon>
        <taxon>Propionibacteriales</taxon>
        <taxon>Propionibacteriaceae</taxon>
        <taxon>Ammonicoccus</taxon>
    </lineage>
</organism>
<keyword evidence="2" id="KW-1003">Cell membrane</keyword>
<dbReference type="EMBL" id="CP154795">
    <property type="protein sequence ID" value="XAN07831.1"/>
    <property type="molecule type" value="Genomic_DNA"/>
</dbReference>
<dbReference type="Pfam" id="PF03279">
    <property type="entry name" value="Lip_A_acyltrans"/>
    <property type="match status" value="1"/>
</dbReference>
<dbReference type="PANTHER" id="PTHR30606:SF10">
    <property type="entry name" value="PHOSPHATIDYLINOSITOL MANNOSIDE ACYLTRANSFERASE"/>
    <property type="match status" value="1"/>
</dbReference>
<evidence type="ECO:0000256" key="2">
    <source>
        <dbReference type="ARBA" id="ARBA00022475"/>
    </source>
</evidence>
<dbReference type="Proteomes" id="UP001442841">
    <property type="component" value="Chromosome"/>
</dbReference>
<dbReference type="PANTHER" id="PTHR30606">
    <property type="entry name" value="LIPID A BIOSYNTHESIS LAUROYL ACYLTRANSFERASE"/>
    <property type="match status" value="1"/>
</dbReference>
<dbReference type="InterPro" id="IPR004960">
    <property type="entry name" value="LipA_acyltrans"/>
</dbReference>
<evidence type="ECO:0000313" key="8">
    <source>
        <dbReference type="Proteomes" id="UP001442841"/>
    </source>
</evidence>
<evidence type="ECO:0000256" key="4">
    <source>
        <dbReference type="ARBA" id="ARBA00022679"/>
    </source>
</evidence>
<keyword evidence="6 7" id="KW-0012">Acyltransferase</keyword>
<comment type="subcellular location">
    <subcellularLocation>
        <location evidence="1">Cell inner membrane</location>
    </subcellularLocation>
</comment>
<proteinExistence type="predicted"/>
<evidence type="ECO:0000256" key="5">
    <source>
        <dbReference type="ARBA" id="ARBA00023136"/>
    </source>
</evidence>
<evidence type="ECO:0000313" key="7">
    <source>
        <dbReference type="EMBL" id="XAN07831.1"/>
    </source>
</evidence>
<name>A0ABZ3FP33_9ACTN</name>
<evidence type="ECO:0000256" key="6">
    <source>
        <dbReference type="ARBA" id="ARBA00023315"/>
    </source>
</evidence>
<protein>
    <submittedName>
        <fullName evidence="7">Phosphatidylinositol mannoside acyltransferase</fullName>
    </submittedName>
</protein>
<gene>
    <name evidence="7" type="ORF">AADG42_11105</name>
</gene>
<evidence type="ECO:0000256" key="1">
    <source>
        <dbReference type="ARBA" id="ARBA00004533"/>
    </source>
</evidence>